<evidence type="ECO:0000313" key="1">
    <source>
        <dbReference type="EMBL" id="CAG8467448.1"/>
    </source>
</evidence>
<dbReference type="EMBL" id="CAJVPU010000972">
    <property type="protein sequence ID" value="CAG8467448.1"/>
    <property type="molecule type" value="Genomic_DNA"/>
</dbReference>
<keyword evidence="2" id="KW-1185">Reference proteome</keyword>
<protein>
    <submittedName>
        <fullName evidence="1">3461_t:CDS:1</fullName>
    </submittedName>
</protein>
<accession>A0ACA9KDF4</accession>
<feature type="non-terminal residue" evidence="1">
    <location>
        <position position="1"/>
    </location>
</feature>
<proteinExistence type="predicted"/>
<sequence length="324" mass="37436">ARQRSDRAVIIARSDDFIADRISVYVSLVFSLKFLVNAAIWTPICPPLATLVARDRSASIGILKALDVVKVPEAFVVNVLKCEHVPRACLDSEPIPIYELSKGKYFNGSEVPPEERDEYPFTAEIKDQNDGSWRPVEGKSKRTINPNFQPPEHIKKFKIIQCQCLKNDDLFINAFPYSKFQIIIKNKNLIFGDKKQFFFKELLDDYISKKFFIINYGSTLIDTFLFIKEDKLVEKFCRQCHDITFSTEGLRPTSDIQLLSIIIEIFPQLSQWYPLYLTRFLSQTAFVVPLADPEMILDSEIIKLTSTPHLYHFGTYNNFKKKLL</sequence>
<reference evidence="1" key="1">
    <citation type="submission" date="2021-06" db="EMBL/GenBank/DDBJ databases">
        <authorList>
            <person name="Kallberg Y."/>
            <person name="Tangrot J."/>
            <person name="Rosling A."/>
        </authorList>
    </citation>
    <scope>NUCLEOTIDE SEQUENCE</scope>
    <source>
        <strain evidence="1">IL203A</strain>
    </source>
</reference>
<comment type="caution">
    <text evidence="1">The sequence shown here is derived from an EMBL/GenBank/DDBJ whole genome shotgun (WGS) entry which is preliminary data.</text>
</comment>
<evidence type="ECO:0000313" key="2">
    <source>
        <dbReference type="Proteomes" id="UP000789702"/>
    </source>
</evidence>
<dbReference type="Proteomes" id="UP000789702">
    <property type="component" value="Unassembled WGS sequence"/>
</dbReference>
<name>A0ACA9KDF4_9GLOM</name>
<gene>
    <name evidence="1" type="ORF">DHETER_LOCUS1560</name>
</gene>
<organism evidence="1 2">
    <name type="scientific">Dentiscutata heterogama</name>
    <dbReference type="NCBI Taxonomy" id="1316150"/>
    <lineage>
        <taxon>Eukaryota</taxon>
        <taxon>Fungi</taxon>
        <taxon>Fungi incertae sedis</taxon>
        <taxon>Mucoromycota</taxon>
        <taxon>Glomeromycotina</taxon>
        <taxon>Glomeromycetes</taxon>
        <taxon>Diversisporales</taxon>
        <taxon>Gigasporaceae</taxon>
        <taxon>Dentiscutata</taxon>
    </lineage>
</organism>